<keyword evidence="1" id="KW-0472">Membrane</keyword>
<sequence>MLVMSCSNDLLVRATSLESSVFMRTSAVMIGVYLGFEVEILFSFLSVGWGFISDIDIESERLRVIGGQRFTVWSVARLIGKLIELQEILKNYSVNS</sequence>
<gene>
    <name evidence="2" type="ORF">PR048_021600</name>
</gene>
<keyword evidence="1" id="KW-0812">Transmembrane</keyword>
<evidence type="ECO:0000313" key="3">
    <source>
        <dbReference type="Proteomes" id="UP001159363"/>
    </source>
</evidence>
<feature type="transmembrane region" description="Helical" evidence="1">
    <location>
        <begin position="27"/>
        <end position="52"/>
    </location>
</feature>
<keyword evidence="3" id="KW-1185">Reference proteome</keyword>
<evidence type="ECO:0008006" key="4">
    <source>
        <dbReference type="Google" id="ProtNLM"/>
    </source>
</evidence>
<keyword evidence="1" id="KW-1133">Transmembrane helix</keyword>
<dbReference type="Gene3D" id="2.60.200.40">
    <property type="match status" value="1"/>
</dbReference>
<name>A0ABQ9GYS3_9NEOP</name>
<proteinExistence type="predicted"/>
<comment type="caution">
    <text evidence="2">The sequence shown here is derived from an EMBL/GenBank/DDBJ whole genome shotgun (WGS) entry which is preliminary data.</text>
</comment>
<accession>A0ABQ9GYS3</accession>
<protein>
    <recommendedName>
        <fullName evidence="4">Transmembrane protein</fullName>
    </recommendedName>
</protein>
<reference evidence="2 3" key="1">
    <citation type="submission" date="2023-02" db="EMBL/GenBank/DDBJ databases">
        <title>LHISI_Scaffold_Assembly.</title>
        <authorList>
            <person name="Stuart O.P."/>
            <person name="Cleave R."/>
            <person name="Magrath M.J.L."/>
            <person name="Mikheyev A.S."/>
        </authorList>
    </citation>
    <scope>NUCLEOTIDE SEQUENCE [LARGE SCALE GENOMIC DNA]</scope>
    <source>
        <strain evidence="2">Daus_M_001</strain>
        <tissue evidence="2">Leg muscle</tissue>
    </source>
</reference>
<evidence type="ECO:0000313" key="2">
    <source>
        <dbReference type="EMBL" id="KAJ8877147.1"/>
    </source>
</evidence>
<dbReference type="EMBL" id="JARBHB010000008">
    <property type="protein sequence ID" value="KAJ8877147.1"/>
    <property type="molecule type" value="Genomic_DNA"/>
</dbReference>
<dbReference type="Proteomes" id="UP001159363">
    <property type="component" value="Chromosome 7"/>
</dbReference>
<evidence type="ECO:0000256" key="1">
    <source>
        <dbReference type="SAM" id="Phobius"/>
    </source>
</evidence>
<organism evidence="2 3">
    <name type="scientific">Dryococelus australis</name>
    <dbReference type="NCBI Taxonomy" id="614101"/>
    <lineage>
        <taxon>Eukaryota</taxon>
        <taxon>Metazoa</taxon>
        <taxon>Ecdysozoa</taxon>
        <taxon>Arthropoda</taxon>
        <taxon>Hexapoda</taxon>
        <taxon>Insecta</taxon>
        <taxon>Pterygota</taxon>
        <taxon>Neoptera</taxon>
        <taxon>Polyneoptera</taxon>
        <taxon>Phasmatodea</taxon>
        <taxon>Verophasmatodea</taxon>
        <taxon>Anareolatae</taxon>
        <taxon>Phasmatidae</taxon>
        <taxon>Eurycanthinae</taxon>
        <taxon>Dryococelus</taxon>
    </lineage>
</organism>